<comment type="caution">
    <text evidence="1">The sequence shown here is derived from an EMBL/GenBank/DDBJ whole genome shotgun (WGS) entry which is preliminary data.</text>
</comment>
<evidence type="ECO:0000313" key="2">
    <source>
        <dbReference type="Proteomes" id="UP000307999"/>
    </source>
</evidence>
<gene>
    <name evidence="1" type="ORF">E8M12_06975</name>
</gene>
<keyword evidence="2" id="KW-1185">Reference proteome</keyword>
<proteinExistence type="predicted"/>
<dbReference type="Proteomes" id="UP000307999">
    <property type="component" value="Unassembled WGS sequence"/>
</dbReference>
<dbReference type="OrthoDB" id="6396664at2"/>
<dbReference type="SUPFAM" id="SSF63825">
    <property type="entry name" value="YWTD domain"/>
    <property type="match status" value="1"/>
</dbReference>
<name>A0A4U1B5W9_9GAMM</name>
<dbReference type="EMBL" id="SWDB01000013">
    <property type="protein sequence ID" value="TKB45786.1"/>
    <property type="molecule type" value="Genomic_DNA"/>
</dbReference>
<dbReference type="AlphaFoldDB" id="A0A4U1B5W9"/>
<protein>
    <submittedName>
        <fullName evidence="1">Uncharacterized protein</fullName>
    </submittedName>
</protein>
<reference evidence="1 2" key="1">
    <citation type="submission" date="2019-04" db="EMBL/GenBank/DDBJ databases">
        <title>Thalassotalea guangxiensis sp. nov., isolated from sediment of the coastal wetland.</title>
        <authorList>
            <person name="Zheng S."/>
            <person name="Zhang D."/>
        </authorList>
    </citation>
    <scope>NUCLEOTIDE SEQUENCE [LARGE SCALE GENOMIC DNA]</scope>
    <source>
        <strain evidence="1 2">ZS-4</strain>
    </source>
</reference>
<accession>A0A4U1B5W9</accession>
<sequence length="321" mass="36609">MEQISNLKRYSFNVVKSLLSQYGFTLQRYHFKFLFSSSNGLYLFDQGRIYKLLSGNYFGVTQLPDNRYLAVSYVQNGTKDERSLALTFRLDGNQACDQQPFEFVSDNNETVVPVRVHQIVCFNQKLWVTNTRQNIVWRCDLTGRIEKEFIYSRKFDYQKGNPATDFVRITARNSADYHHFNSIHIDEHYLYLLAHNSAGVDKSKSSFYLKLDHDFNVIARTDNVGKACHNLVPCEQGFYICDSGNGQLVHPTLPKVQLGYFLRGLALIDEHLIVGGTVSCDDPELRGNGDSRLFFIPKGNSFATVSVSLGRTGDLHDILAI</sequence>
<organism evidence="1 2">
    <name type="scientific">Thalassotalea mangrovi</name>
    <dbReference type="NCBI Taxonomy" id="2572245"/>
    <lineage>
        <taxon>Bacteria</taxon>
        <taxon>Pseudomonadati</taxon>
        <taxon>Pseudomonadota</taxon>
        <taxon>Gammaproteobacteria</taxon>
        <taxon>Alteromonadales</taxon>
        <taxon>Colwelliaceae</taxon>
        <taxon>Thalassotalea</taxon>
    </lineage>
</organism>
<evidence type="ECO:0000313" key="1">
    <source>
        <dbReference type="EMBL" id="TKB45786.1"/>
    </source>
</evidence>